<dbReference type="PANTHER" id="PTHR46429:SF1">
    <property type="entry name" value="23S RRNA (GUANOSINE-2'-O-)-METHYLTRANSFERASE RLMB"/>
    <property type="match status" value="1"/>
</dbReference>
<dbReference type="InterPro" id="IPR001537">
    <property type="entry name" value="SpoU_MeTrfase"/>
</dbReference>
<evidence type="ECO:0000313" key="5">
    <source>
        <dbReference type="Proteomes" id="UP000230094"/>
    </source>
</evidence>
<keyword evidence="1 4" id="KW-0489">Methyltransferase</keyword>
<dbReference type="Pfam" id="PF08032">
    <property type="entry name" value="SpoU_sub_bind"/>
    <property type="match status" value="1"/>
</dbReference>
<dbReference type="InterPro" id="IPR029026">
    <property type="entry name" value="tRNA_m1G_MTases_N"/>
</dbReference>
<evidence type="ECO:0000313" key="4">
    <source>
        <dbReference type="EMBL" id="PIR68453.1"/>
    </source>
</evidence>
<sequence length="249" mass="27082">MKQNKIFIYGKHALKEALINRPEAVDRVFLSKDNQDPELKNLIRAAGATISPLGKTDNYDGINKETVHQGVVARIFLDKLMRSYKEFINELEITPDKSLVILGELKDPQNVGAIIRSAAAFGVSGILVPEHRQAPITGTVAKVSAGMVFRVPLVNIGNVGVAVKDLKEKGFWVYGLDGEAKQSVTKEEFSKPSVFILGNEAKGIRLKTKEACDILLSVPMSSKAESLNVAASAAVTLYAWSAQHPEALK</sequence>
<evidence type="ECO:0000256" key="1">
    <source>
        <dbReference type="ARBA" id="ARBA00022603"/>
    </source>
</evidence>
<dbReference type="InterPro" id="IPR029064">
    <property type="entry name" value="Ribosomal_eL30-like_sf"/>
</dbReference>
<comment type="caution">
    <text evidence="4">The sequence shown here is derived from an EMBL/GenBank/DDBJ whole genome shotgun (WGS) entry which is preliminary data.</text>
</comment>
<dbReference type="Pfam" id="PF00588">
    <property type="entry name" value="SpoU_methylase"/>
    <property type="match status" value="1"/>
</dbReference>
<dbReference type="PANTHER" id="PTHR46429">
    <property type="entry name" value="23S RRNA (GUANOSINE-2'-O-)-METHYLTRANSFERASE RLMB"/>
    <property type="match status" value="1"/>
</dbReference>
<dbReference type="CDD" id="cd18103">
    <property type="entry name" value="SpoU-like_RlmB"/>
    <property type="match status" value="1"/>
</dbReference>
<dbReference type="Gene3D" id="3.40.1280.10">
    <property type="match status" value="1"/>
</dbReference>
<dbReference type="GO" id="GO:0003723">
    <property type="term" value="F:RNA binding"/>
    <property type="evidence" value="ECO:0007669"/>
    <property type="project" value="InterPro"/>
</dbReference>
<dbReference type="Gene3D" id="3.30.1330.30">
    <property type="match status" value="1"/>
</dbReference>
<dbReference type="AlphaFoldDB" id="A0A2H0TBS2"/>
<dbReference type="InterPro" id="IPR013123">
    <property type="entry name" value="SpoU_subst-bd"/>
</dbReference>
<keyword evidence="2 4" id="KW-0808">Transferase</keyword>
<evidence type="ECO:0000256" key="2">
    <source>
        <dbReference type="ARBA" id="ARBA00022679"/>
    </source>
</evidence>
<reference evidence="5" key="1">
    <citation type="submission" date="2017-09" db="EMBL/GenBank/DDBJ databases">
        <title>Depth-based differentiation of microbial function through sediment-hosted aquifers and enrichment of novel symbionts in the deep terrestrial subsurface.</title>
        <authorList>
            <person name="Probst A.J."/>
            <person name="Ladd B."/>
            <person name="Jarett J.K."/>
            <person name="Geller-Mcgrath D.E."/>
            <person name="Sieber C.M.K."/>
            <person name="Emerson J.B."/>
            <person name="Anantharaman K."/>
            <person name="Thomas B.C."/>
            <person name="Malmstrom R."/>
            <person name="Stieglmeier M."/>
            <person name="Klingl A."/>
            <person name="Woyke T."/>
            <person name="Ryan C.M."/>
            <person name="Banfield J.F."/>
        </authorList>
    </citation>
    <scope>NUCLEOTIDE SEQUENCE [LARGE SCALE GENOMIC DNA]</scope>
</reference>
<protein>
    <submittedName>
        <fullName evidence="4">23S rRNA (Guanosine(2251)-2'-O)-methyltransferase RlmB</fullName>
    </submittedName>
</protein>
<feature type="domain" description="RNA 2-O ribose methyltransferase substrate binding" evidence="3">
    <location>
        <begin position="7"/>
        <end position="81"/>
    </location>
</feature>
<dbReference type="GO" id="GO:0006396">
    <property type="term" value="P:RNA processing"/>
    <property type="evidence" value="ECO:0007669"/>
    <property type="project" value="InterPro"/>
</dbReference>
<dbReference type="InterPro" id="IPR029028">
    <property type="entry name" value="Alpha/beta_knot_MTases"/>
</dbReference>
<dbReference type="EMBL" id="PFCQ01000005">
    <property type="protein sequence ID" value="PIR68453.1"/>
    <property type="molecule type" value="Genomic_DNA"/>
</dbReference>
<dbReference type="GO" id="GO:0005829">
    <property type="term" value="C:cytosol"/>
    <property type="evidence" value="ECO:0007669"/>
    <property type="project" value="TreeGrafter"/>
</dbReference>
<dbReference type="SUPFAM" id="SSF75217">
    <property type="entry name" value="alpha/beta knot"/>
    <property type="match status" value="1"/>
</dbReference>
<dbReference type="NCBIfam" id="TIGR00186">
    <property type="entry name" value="rRNA_methyl_3"/>
    <property type="match status" value="1"/>
</dbReference>
<dbReference type="SMART" id="SM00967">
    <property type="entry name" value="SpoU_sub_bind"/>
    <property type="match status" value="1"/>
</dbReference>
<name>A0A2H0TBS2_9BACT</name>
<proteinExistence type="predicted"/>
<organism evidence="4 5">
    <name type="scientific">Candidatus Nomurabacteria bacterium CG10_big_fil_rev_8_21_14_0_10_35_16</name>
    <dbReference type="NCBI Taxonomy" id="1974731"/>
    <lineage>
        <taxon>Bacteria</taxon>
        <taxon>Candidatus Nomuraibacteriota</taxon>
    </lineage>
</organism>
<dbReference type="GO" id="GO:0008173">
    <property type="term" value="F:RNA methyltransferase activity"/>
    <property type="evidence" value="ECO:0007669"/>
    <property type="project" value="InterPro"/>
</dbReference>
<accession>A0A2H0TBS2</accession>
<gene>
    <name evidence="4" type="ORF">COU49_01145</name>
</gene>
<evidence type="ECO:0000259" key="3">
    <source>
        <dbReference type="SMART" id="SM00967"/>
    </source>
</evidence>
<dbReference type="Proteomes" id="UP000230094">
    <property type="component" value="Unassembled WGS sequence"/>
</dbReference>
<dbReference type="InterPro" id="IPR004441">
    <property type="entry name" value="rRNA_MeTrfase_TrmH"/>
</dbReference>
<dbReference type="GO" id="GO:0032259">
    <property type="term" value="P:methylation"/>
    <property type="evidence" value="ECO:0007669"/>
    <property type="project" value="UniProtKB-KW"/>
</dbReference>
<dbReference type="SUPFAM" id="SSF55315">
    <property type="entry name" value="L30e-like"/>
    <property type="match status" value="1"/>
</dbReference>